<feature type="signal peptide" evidence="1">
    <location>
        <begin position="1"/>
        <end position="24"/>
    </location>
</feature>
<dbReference type="Proteomes" id="UP001224359">
    <property type="component" value="Unassembled WGS sequence"/>
</dbReference>
<organism evidence="2 3">
    <name type="scientific">Alkalibacillus salilacus</name>
    <dbReference type="NCBI Taxonomy" id="284582"/>
    <lineage>
        <taxon>Bacteria</taxon>
        <taxon>Bacillati</taxon>
        <taxon>Bacillota</taxon>
        <taxon>Bacilli</taxon>
        <taxon>Bacillales</taxon>
        <taxon>Bacillaceae</taxon>
        <taxon>Alkalibacillus</taxon>
    </lineage>
</organism>
<name>A0ABT9VAT4_9BACI</name>
<accession>A0ABT9VAT4</accession>
<protein>
    <submittedName>
        <fullName evidence="2">Uncharacterized protein</fullName>
    </submittedName>
</protein>
<sequence>MNKVKITLIVALITTFFVPLFVQADGEADRVEQYRIAVGNEWYPVQDEYDKIEMPYLSYTFDAVFTDDEDEREMLTNQIDQEAADELWHFFNRDSVKELPYTDEVLDYLDSNFDVDQDDGGFWSWFGSLFSWIGNLFA</sequence>
<keyword evidence="3" id="KW-1185">Reference proteome</keyword>
<dbReference type="EMBL" id="JAUSTQ010000001">
    <property type="protein sequence ID" value="MDQ0158056.1"/>
    <property type="molecule type" value="Genomic_DNA"/>
</dbReference>
<dbReference type="RefSeq" id="WP_306973460.1">
    <property type="nucleotide sequence ID" value="NZ_JAUSTQ010000001.1"/>
</dbReference>
<proteinExistence type="predicted"/>
<reference evidence="2 3" key="1">
    <citation type="submission" date="2023-07" db="EMBL/GenBank/DDBJ databases">
        <title>Genomic Encyclopedia of Type Strains, Phase IV (KMG-IV): sequencing the most valuable type-strain genomes for metagenomic binning, comparative biology and taxonomic classification.</title>
        <authorList>
            <person name="Goeker M."/>
        </authorList>
    </citation>
    <scope>NUCLEOTIDE SEQUENCE [LARGE SCALE GENOMIC DNA]</scope>
    <source>
        <strain evidence="2 3">DSM 16460</strain>
    </source>
</reference>
<comment type="caution">
    <text evidence="2">The sequence shown here is derived from an EMBL/GenBank/DDBJ whole genome shotgun (WGS) entry which is preliminary data.</text>
</comment>
<evidence type="ECO:0000313" key="3">
    <source>
        <dbReference type="Proteomes" id="UP001224359"/>
    </source>
</evidence>
<feature type="chain" id="PRO_5046903510" evidence="1">
    <location>
        <begin position="25"/>
        <end position="138"/>
    </location>
</feature>
<keyword evidence="1" id="KW-0732">Signal</keyword>
<evidence type="ECO:0000256" key="1">
    <source>
        <dbReference type="SAM" id="SignalP"/>
    </source>
</evidence>
<gene>
    <name evidence="2" type="ORF">J2S77_000006</name>
</gene>
<evidence type="ECO:0000313" key="2">
    <source>
        <dbReference type="EMBL" id="MDQ0158056.1"/>
    </source>
</evidence>